<reference evidence="2 3" key="1">
    <citation type="submission" date="2019-07" db="EMBL/GenBank/DDBJ databases">
        <title>Shewanella sp. YLB-06 whole genomic sequence.</title>
        <authorList>
            <person name="Yu L."/>
        </authorList>
    </citation>
    <scope>NUCLEOTIDE SEQUENCE [LARGE SCALE GENOMIC DNA]</scope>
    <source>
        <strain evidence="2 3">YLB-06</strain>
    </source>
</reference>
<gene>
    <name evidence="2" type="ORF">FM037_02390</name>
</gene>
<proteinExistence type="predicted"/>
<keyword evidence="1" id="KW-0732">Signal</keyword>
<dbReference type="RefSeq" id="WP_144044689.1">
    <property type="nucleotide sequence ID" value="NZ_CP041614.1"/>
</dbReference>
<feature type="signal peptide" evidence="1">
    <location>
        <begin position="1"/>
        <end position="19"/>
    </location>
</feature>
<evidence type="ECO:0008006" key="4">
    <source>
        <dbReference type="Google" id="ProtNLM"/>
    </source>
</evidence>
<dbReference type="Proteomes" id="UP000315947">
    <property type="component" value="Chromosome"/>
</dbReference>
<sequence length="213" mass="24010">MKYLKLITLIAIMSLSGCAGKPFITPSTQQVIELPQADKAQIIFLNPANSISGAFLVGLYDVKGEDKTFYGMLGSKTMMVQNVEPGHHLFMSHTTLPSVATFLNADVEAGKRYYVLLRFVYGNGFQLRPIKAELDGKFNPEFSPQNPEFDSWLEELKLVDQTEQVSVWYKDYKTNVDEAQAEAWTQWQSKDASQKGQLTLGKDDFLTPKITRL</sequence>
<organism evidence="2 3">
    <name type="scientific">Shewanella psychropiezotolerans</name>
    <dbReference type="NCBI Taxonomy" id="2593655"/>
    <lineage>
        <taxon>Bacteria</taxon>
        <taxon>Pseudomonadati</taxon>
        <taxon>Pseudomonadota</taxon>
        <taxon>Gammaproteobacteria</taxon>
        <taxon>Alteromonadales</taxon>
        <taxon>Shewanellaceae</taxon>
        <taxon>Shewanella</taxon>
    </lineage>
</organism>
<keyword evidence="3" id="KW-1185">Reference proteome</keyword>
<accession>A0ABX5WT83</accession>
<protein>
    <recommendedName>
        <fullName evidence="4">DUF2846 domain-containing protein</fullName>
    </recommendedName>
</protein>
<dbReference type="EMBL" id="CP041614">
    <property type="protein sequence ID" value="QDO82298.1"/>
    <property type="molecule type" value="Genomic_DNA"/>
</dbReference>
<feature type="chain" id="PRO_5045933548" description="DUF2846 domain-containing protein" evidence="1">
    <location>
        <begin position="20"/>
        <end position="213"/>
    </location>
</feature>
<evidence type="ECO:0000313" key="3">
    <source>
        <dbReference type="Proteomes" id="UP000315947"/>
    </source>
</evidence>
<dbReference type="PROSITE" id="PS51257">
    <property type="entry name" value="PROKAR_LIPOPROTEIN"/>
    <property type="match status" value="1"/>
</dbReference>
<evidence type="ECO:0000256" key="1">
    <source>
        <dbReference type="SAM" id="SignalP"/>
    </source>
</evidence>
<name>A0ABX5WT83_9GAMM</name>
<evidence type="ECO:0000313" key="2">
    <source>
        <dbReference type="EMBL" id="QDO82298.1"/>
    </source>
</evidence>